<evidence type="ECO:0000313" key="2">
    <source>
        <dbReference type="EMBL" id="MFC5908036.1"/>
    </source>
</evidence>
<comment type="caution">
    <text evidence="2">The sequence shown here is derived from an EMBL/GenBank/DDBJ whole genome shotgun (WGS) entry which is preliminary data.</text>
</comment>
<dbReference type="CDD" id="cd16282">
    <property type="entry name" value="metallo-hydrolase-like_MBL-fold"/>
    <property type="match status" value="1"/>
</dbReference>
<protein>
    <submittedName>
        <fullName evidence="2">MBL fold metallo-hydrolase</fullName>
    </submittedName>
</protein>
<reference evidence="3" key="1">
    <citation type="journal article" date="2019" name="Int. J. Syst. Evol. Microbiol.">
        <title>The Global Catalogue of Microorganisms (GCM) 10K type strain sequencing project: providing services to taxonomists for standard genome sequencing and annotation.</title>
        <authorList>
            <consortium name="The Broad Institute Genomics Platform"/>
            <consortium name="The Broad Institute Genome Sequencing Center for Infectious Disease"/>
            <person name="Wu L."/>
            <person name="Ma J."/>
        </authorList>
    </citation>
    <scope>NUCLEOTIDE SEQUENCE [LARGE SCALE GENOMIC DNA]</scope>
    <source>
        <strain evidence="3">JCM 4816</strain>
    </source>
</reference>
<dbReference type="InterPro" id="IPR036866">
    <property type="entry name" value="RibonucZ/Hydroxyglut_hydro"/>
</dbReference>
<evidence type="ECO:0000313" key="3">
    <source>
        <dbReference type="Proteomes" id="UP001596174"/>
    </source>
</evidence>
<dbReference type="Pfam" id="PF00753">
    <property type="entry name" value="Lactamase_B"/>
    <property type="match status" value="1"/>
</dbReference>
<proteinExistence type="predicted"/>
<evidence type="ECO:0000259" key="1">
    <source>
        <dbReference type="SMART" id="SM00849"/>
    </source>
</evidence>
<sequence>MISSEWIEAADRVFYRRYEPFDVNVVAVLGESGLALVDTRAGLGEAREVREHLRGLTSLPVRWVVNTHVHFDHVWGNAEFVAPRQQPPAALWAHEATAAAMRHAATDPGAAEFKARLAAQSPEWAASMAELEEVIPDHLVTGDLTQRLDLGGGRVLELRRLGRGHTDGDLLIRVPDANTVLTGDLVEQSGPPAFGPDSFPLDWPDTLDALLDWTAPGTVYVPGHGTAVDRRFVTDQRDAVHHVAEAFRTAHADGATPAETLASSRLPFSAKELEHAAARAWAQLDGRIH</sequence>
<feature type="domain" description="Metallo-beta-lactamase" evidence="1">
    <location>
        <begin position="22"/>
        <end position="224"/>
    </location>
</feature>
<gene>
    <name evidence="2" type="ORF">ACFP3V_12530</name>
</gene>
<dbReference type="SUPFAM" id="SSF56281">
    <property type="entry name" value="Metallo-hydrolase/oxidoreductase"/>
    <property type="match status" value="1"/>
</dbReference>
<dbReference type="EMBL" id="JBHSQJ010000048">
    <property type="protein sequence ID" value="MFC5908036.1"/>
    <property type="molecule type" value="Genomic_DNA"/>
</dbReference>
<name>A0ABW1G2F8_9ACTN</name>
<dbReference type="PANTHER" id="PTHR42951:SF4">
    <property type="entry name" value="ACYL-COENZYME A THIOESTERASE MBLAC2"/>
    <property type="match status" value="1"/>
</dbReference>
<accession>A0ABW1G2F8</accession>
<dbReference type="RefSeq" id="WP_380583042.1">
    <property type="nucleotide sequence ID" value="NZ_JBHSQJ010000048.1"/>
</dbReference>
<dbReference type="InterPro" id="IPR050855">
    <property type="entry name" value="NDM-1-like"/>
</dbReference>
<dbReference type="SMART" id="SM00849">
    <property type="entry name" value="Lactamase_B"/>
    <property type="match status" value="1"/>
</dbReference>
<dbReference type="InterPro" id="IPR001279">
    <property type="entry name" value="Metallo-B-lactamas"/>
</dbReference>
<keyword evidence="3" id="KW-1185">Reference proteome</keyword>
<dbReference type="Gene3D" id="3.60.15.10">
    <property type="entry name" value="Ribonuclease Z/Hydroxyacylglutathione hydrolase-like"/>
    <property type="match status" value="1"/>
</dbReference>
<dbReference type="Proteomes" id="UP001596174">
    <property type="component" value="Unassembled WGS sequence"/>
</dbReference>
<organism evidence="2 3">
    <name type="scientific">Streptacidiphilus monticola</name>
    <dbReference type="NCBI Taxonomy" id="2161674"/>
    <lineage>
        <taxon>Bacteria</taxon>
        <taxon>Bacillati</taxon>
        <taxon>Actinomycetota</taxon>
        <taxon>Actinomycetes</taxon>
        <taxon>Kitasatosporales</taxon>
        <taxon>Streptomycetaceae</taxon>
        <taxon>Streptacidiphilus</taxon>
    </lineage>
</organism>
<dbReference type="PANTHER" id="PTHR42951">
    <property type="entry name" value="METALLO-BETA-LACTAMASE DOMAIN-CONTAINING"/>
    <property type="match status" value="1"/>
</dbReference>